<organism evidence="3 4">
    <name type="scientific">Polyplax serrata</name>
    <name type="common">Common mouse louse</name>
    <dbReference type="NCBI Taxonomy" id="468196"/>
    <lineage>
        <taxon>Eukaryota</taxon>
        <taxon>Metazoa</taxon>
        <taxon>Ecdysozoa</taxon>
        <taxon>Arthropoda</taxon>
        <taxon>Hexapoda</taxon>
        <taxon>Insecta</taxon>
        <taxon>Pterygota</taxon>
        <taxon>Neoptera</taxon>
        <taxon>Paraneoptera</taxon>
        <taxon>Psocodea</taxon>
        <taxon>Troctomorpha</taxon>
        <taxon>Phthiraptera</taxon>
        <taxon>Anoplura</taxon>
        <taxon>Polyplacidae</taxon>
        <taxon>Polyplax</taxon>
    </lineage>
</organism>
<accession>A0ABR1B366</accession>
<reference evidence="3 4" key="1">
    <citation type="submission" date="2023-09" db="EMBL/GenBank/DDBJ databases">
        <title>Genomes of two closely related lineages of the louse Polyplax serrata with different host specificities.</title>
        <authorList>
            <person name="Martinu J."/>
            <person name="Tarabai H."/>
            <person name="Stefka J."/>
            <person name="Hypsa V."/>
        </authorList>
    </citation>
    <scope>NUCLEOTIDE SEQUENCE [LARGE SCALE GENOMIC DNA]</scope>
    <source>
        <strain evidence="3">98ZLc_SE</strain>
    </source>
</reference>
<dbReference type="Pfam" id="PF26080">
    <property type="entry name" value="CUB_animal"/>
    <property type="match status" value="1"/>
</dbReference>
<evidence type="ECO:0000259" key="2">
    <source>
        <dbReference type="Pfam" id="PF26080"/>
    </source>
</evidence>
<dbReference type="Proteomes" id="UP001359485">
    <property type="component" value="Unassembled WGS sequence"/>
</dbReference>
<evidence type="ECO:0000313" key="3">
    <source>
        <dbReference type="EMBL" id="KAK6633956.1"/>
    </source>
</evidence>
<dbReference type="PANTHER" id="PTHR33236:SF12">
    <property type="entry name" value="CUB DOMAIN-CONTAINING PROTEIN-RELATED"/>
    <property type="match status" value="1"/>
</dbReference>
<protein>
    <recommendedName>
        <fullName evidence="2">CUB domain-containing protein</fullName>
    </recommendedName>
</protein>
<sequence>MSGLLKWLTFMCALSGVFSITSVRDDASWFKNGNRLKDKFVTGVVNGIFDTNCDELHNGTSLHGECMSKVECVKRKGKVGSPCSLLGVCCLIEKTCTEATSAKLSYFVTPTVFQKDCPLTVKIANKDVCQLRLDFEEFDIAQPTSTPEGDPVAYTSYRCLTDAFKVEQTPRSLGFSSLCGKNKGQHIYIPVGERQDTVVLRFNLQTRDANDNLQDPKWKIKIRQLECQKGLQNQHLNAPSKLMALYHSLKNKKHHHKSDYELIAPPNCLQYHPEKTGVVESFNYNNGKGSYIGPMDYAICFRKLDSCGVRYTSESPFQMNFNAYQAGMPPDDKCHPKAPASRDVSQDYLIIPGGVNAGNEFQDYYCNTDFNPQSNTASAKSLKPLYLGVHTDQYRVMGAGNVDDFKEVGFRLRYEVESVNC</sequence>
<keyword evidence="4" id="KW-1185">Reference proteome</keyword>
<evidence type="ECO:0000256" key="1">
    <source>
        <dbReference type="SAM" id="SignalP"/>
    </source>
</evidence>
<dbReference type="EMBL" id="JAWJWF010000004">
    <property type="protein sequence ID" value="KAK6633956.1"/>
    <property type="molecule type" value="Genomic_DNA"/>
</dbReference>
<comment type="caution">
    <text evidence="3">The sequence shown here is derived from an EMBL/GenBank/DDBJ whole genome shotgun (WGS) entry which is preliminary data.</text>
</comment>
<evidence type="ECO:0000313" key="4">
    <source>
        <dbReference type="Proteomes" id="UP001359485"/>
    </source>
</evidence>
<feature type="domain" description="CUB" evidence="2">
    <location>
        <begin position="265"/>
        <end position="416"/>
    </location>
</feature>
<feature type="signal peptide" evidence="1">
    <location>
        <begin position="1"/>
        <end position="19"/>
    </location>
</feature>
<name>A0ABR1B366_POLSC</name>
<dbReference type="InterPro" id="IPR058698">
    <property type="entry name" value="CUB_metazoa"/>
</dbReference>
<proteinExistence type="predicted"/>
<feature type="chain" id="PRO_5046654799" description="CUB domain-containing protein" evidence="1">
    <location>
        <begin position="20"/>
        <end position="421"/>
    </location>
</feature>
<keyword evidence="1" id="KW-0732">Signal</keyword>
<gene>
    <name evidence="3" type="ORF">RUM44_004563</name>
</gene>
<dbReference type="PANTHER" id="PTHR33236">
    <property type="entry name" value="INTRAFLAGELLAR TRANSPORT PROTEIN 122 FAMILY PROTEIN-RELATED"/>
    <property type="match status" value="1"/>
</dbReference>